<evidence type="ECO:0000256" key="4">
    <source>
        <dbReference type="ARBA" id="ARBA00048364"/>
    </source>
</evidence>
<organism evidence="6 7">
    <name type="scientific">Vibrio sagamiensis NBRC 104589</name>
    <dbReference type="NCBI Taxonomy" id="1219064"/>
    <lineage>
        <taxon>Bacteria</taxon>
        <taxon>Pseudomonadati</taxon>
        <taxon>Pseudomonadota</taxon>
        <taxon>Gammaproteobacteria</taxon>
        <taxon>Vibrionales</taxon>
        <taxon>Vibrionaceae</taxon>
        <taxon>Vibrio</taxon>
    </lineage>
</organism>
<evidence type="ECO:0000313" key="7">
    <source>
        <dbReference type="Proteomes" id="UP000321922"/>
    </source>
</evidence>
<evidence type="ECO:0000313" key="6">
    <source>
        <dbReference type="EMBL" id="GEM77696.1"/>
    </source>
</evidence>
<comment type="catalytic activity">
    <reaction evidence="5">
        <text>L-seryl-[protein] + acetyl-CoA = O-acetyl-L-seryl-[protein] + CoA</text>
        <dbReference type="Rhea" id="RHEA:59392"/>
        <dbReference type="Rhea" id="RHEA-COMP:9863"/>
        <dbReference type="Rhea" id="RHEA-COMP:15352"/>
        <dbReference type="ChEBI" id="CHEBI:29999"/>
        <dbReference type="ChEBI" id="CHEBI:57287"/>
        <dbReference type="ChEBI" id="CHEBI:57288"/>
        <dbReference type="ChEBI" id="CHEBI:141128"/>
    </reaction>
    <physiologicalReaction direction="left-to-right" evidence="5">
        <dbReference type="Rhea" id="RHEA:59393"/>
    </physiologicalReaction>
</comment>
<evidence type="ECO:0000256" key="5">
    <source>
        <dbReference type="ARBA" id="ARBA00048662"/>
    </source>
</evidence>
<dbReference type="EMBL" id="BJXJ01000091">
    <property type="protein sequence ID" value="GEM77696.1"/>
    <property type="molecule type" value="Genomic_DNA"/>
</dbReference>
<accession>A0A511QKY9</accession>
<dbReference type="InterPro" id="IPR005083">
    <property type="entry name" value="YopJ-like"/>
</dbReference>
<evidence type="ECO:0000256" key="2">
    <source>
        <dbReference type="ARBA" id="ARBA00023315"/>
    </source>
</evidence>
<proteinExistence type="inferred from homology"/>
<name>A0A511QKY9_9VIBR</name>
<dbReference type="RefSeq" id="WP_039983932.1">
    <property type="nucleotide sequence ID" value="NZ_BAOJ01000374.1"/>
</dbReference>
<protein>
    <submittedName>
        <fullName evidence="6">Multidrug DMT transporter permease</fullName>
    </submittedName>
</protein>
<evidence type="ECO:0000256" key="3">
    <source>
        <dbReference type="ARBA" id="ARBA00023785"/>
    </source>
</evidence>
<comment type="similarity">
    <text evidence="3">Belongs to the acetyltransferase YopJ family.</text>
</comment>
<keyword evidence="7" id="KW-1185">Reference proteome</keyword>
<gene>
    <name evidence="6" type="ORF">VSA01S_38080</name>
</gene>
<reference evidence="6 7" key="1">
    <citation type="submission" date="2019-07" db="EMBL/GenBank/DDBJ databases">
        <title>Whole genome shotgun sequence of Vibrio sagamiensis NBRC 104589.</title>
        <authorList>
            <person name="Hosoyama A."/>
            <person name="Uohara A."/>
            <person name="Ohji S."/>
            <person name="Ichikawa N."/>
        </authorList>
    </citation>
    <scope>NUCLEOTIDE SEQUENCE [LARGE SCALE GENOMIC DNA]</scope>
    <source>
        <strain evidence="6 7">NBRC 104589</strain>
    </source>
</reference>
<dbReference type="GO" id="GO:0016746">
    <property type="term" value="F:acyltransferase activity"/>
    <property type="evidence" value="ECO:0007669"/>
    <property type="project" value="UniProtKB-KW"/>
</dbReference>
<dbReference type="Pfam" id="PF03421">
    <property type="entry name" value="Acetyltransf_14"/>
    <property type="match status" value="1"/>
</dbReference>
<sequence>MKINLNYSAGLQRSEEPIHKSNKESLERYLDKVDAAIKHGYQLEASTTASKDKEFMVDFLSLANNKKHDLNAHYCDSPLEMMEKIKLLLEENKMSARFVVNMGEGGTHFSAFEFLKTNDKISIIGIEPATVQGMGPALLAFRCMQAVNREFPDASFAFVETDLQRSNGDCGMFSLFLVNKMLKEKSAMHQIHEKNISGDLKTDHGILNKNEADFLIPPSFMKHTQSPSRLERYLNANSSIRDACINKKGETLKERQDRNVTSIESNGKKITYSNSIELKRRMEIESLFSHISASKR</sequence>
<comment type="caution">
    <text evidence="6">The sequence shown here is derived from an EMBL/GenBank/DDBJ whole genome shotgun (WGS) entry which is preliminary data.</text>
</comment>
<dbReference type="OrthoDB" id="6637102at2"/>
<keyword evidence="2" id="KW-0012">Acyltransferase</keyword>
<evidence type="ECO:0000256" key="1">
    <source>
        <dbReference type="ARBA" id="ARBA00022679"/>
    </source>
</evidence>
<dbReference type="Proteomes" id="UP000321922">
    <property type="component" value="Unassembled WGS sequence"/>
</dbReference>
<keyword evidence="1" id="KW-0808">Transferase</keyword>
<comment type="catalytic activity">
    <reaction evidence="4">
        <text>L-threonyl-[protein] + acetyl-CoA = O-acetyl-L-threonyl-[protein] + CoA</text>
        <dbReference type="Rhea" id="RHEA:65340"/>
        <dbReference type="Rhea" id="RHEA-COMP:11060"/>
        <dbReference type="Rhea" id="RHEA-COMP:16780"/>
        <dbReference type="ChEBI" id="CHEBI:30013"/>
        <dbReference type="ChEBI" id="CHEBI:57287"/>
        <dbReference type="ChEBI" id="CHEBI:57288"/>
        <dbReference type="ChEBI" id="CHEBI:141025"/>
    </reaction>
    <physiologicalReaction direction="left-to-right" evidence="4">
        <dbReference type="Rhea" id="RHEA:65341"/>
    </physiologicalReaction>
</comment>
<dbReference type="AlphaFoldDB" id="A0A511QKY9"/>